<reference evidence="1 2" key="1">
    <citation type="journal article" date="2024" name="J Genomics">
        <title>Draft genome sequencing and assembly of Favolaschia claudopus CIRM-BRFM 2984 isolated from oak limbs.</title>
        <authorList>
            <person name="Navarro D."/>
            <person name="Drula E."/>
            <person name="Chaduli D."/>
            <person name="Cazenave R."/>
            <person name="Ahrendt S."/>
            <person name="Wang J."/>
            <person name="Lipzen A."/>
            <person name="Daum C."/>
            <person name="Barry K."/>
            <person name="Grigoriev I.V."/>
            <person name="Favel A."/>
            <person name="Rosso M.N."/>
            <person name="Martin F."/>
        </authorList>
    </citation>
    <scope>NUCLEOTIDE SEQUENCE [LARGE SCALE GENOMIC DNA]</scope>
    <source>
        <strain evidence="1 2">CIRM-BRFM 2984</strain>
    </source>
</reference>
<dbReference type="SUPFAM" id="SSF56219">
    <property type="entry name" value="DNase I-like"/>
    <property type="match status" value="1"/>
</dbReference>
<comment type="caution">
    <text evidence="1">The sequence shown here is derived from an EMBL/GenBank/DDBJ whole genome shotgun (WGS) entry which is preliminary data.</text>
</comment>
<evidence type="ECO:0000313" key="2">
    <source>
        <dbReference type="Proteomes" id="UP001362999"/>
    </source>
</evidence>
<dbReference type="AlphaFoldDB" id="A0AAW0DGQ6"/>
<accession>A0AAW0DGQ6</accession>
<dbReference type="InterPro" id="IPR036691">
    <property type="entry name" value="Endo/exonu/phosph_ase_sf"/>
</dbReference>
<dbReference type="Gene3D" id="3.60.10.10">
    <property type="entry name" value="Endonuclease/exonuclease/phosphatase"/>
    <property type="match status" value="1"/>
</dbReference>
<name>A0AAW0DGQ6_9AGAR</name>
<gene>
    <name evidence="1" type="ORF">R3P38DRAFT_1633159</name>
</gene>
<sequence>MSALNKVRRALLAFDSTSHGWGSISLRNAVHAIAPPVNPRKQTPSLTSFNILASQIGPFGAIERSTRFLDCIFTSNSSTDIIHLQEVSSDVRQLLLDDSRVRAGFLLTDTEEHSGEFCGTPPRCENMTLLSNKRFGSESASSVPVEDGDQGERLTLRSVYHIDSLHMHRNALGVDVAASDSSLVYRLLNLHFDPFRSRLRRFFQIRTLANVLREPEYSGGGVIAGDFDTIFPEEERFFGEHSLVDAWTALHGSAAAVNRRASWGSQSVGRKRVDRVVMLGLKPHQIELIRLSPIERCASLSDRCGLRCTFTI</sequence>
<keyword evidence="2" id="KW-1185">Reference proteome</keyword>
<dbReference type="EMBL" id="JAWWNJ010000007">
    <property type="protein sequence ID" value="KAK7052010.1"/>
    <property type="molecule type" value="Genomic_DNA"/>
</dbReference>
<evidence type="ECO:0000313" key="1">
    <source>
        <dbReference type="EMBL" id="KAK7052010.1"/>
    </source>
</evidence>
<proteinExistence type="predicted"/>
<protein>
    <recommendedName>
        <fullName evidence="3">Endonuclease/exonuclease/phosphatase domain-containing protein</fullName>
    </recommendedName>
</protein>
<organism evidence="1 2">
    <name type="scientific">Favolaschia claudopus</name>
    <dbReference type="NCBI Taxonomy" id="2862362"/>
    <lineage>
        <taxon>Eukaryota</taxon>
        <taxon>Fungi</taxon>
        <taxon>Dikarya</taxon>
        <taxon>Basidiomycota</taxon>
        <taxon>Agaricomycotina</taxon>
        <taxon>Agaricomycetes</taxon>
        <taxon>Agaricomycetidae</taxon>
        <taxon>Agaricales</taxon>
        <taxon>Marasmiineae</taxon>
        <taxon>Mycenaceae</taxon>
        <taxon>Favolaschia</taxon>
    </lineage>
</organism>
<dbReference type="Proteomes" id="UP001362999">
    <property type="component" value="Unassembled WGS sequence"/>
</dbReference>
<evidence type="ECO:0008006" key="3">
    <source>
        <dbReference type="Google" id="ProtNLM"/>
    </source>
</evidence>